<dbReference type="SUPFAM" id="SSF102114">
    <property type="entry name" value="Radical SAM enzymes"/>
    <property type="match status" value="1"/>
</dbReference>
<dbReference type="EMBL" id="UINC01006251">
    <property type="protein sequence ID" value="SVA26413.1"/>
    <property type="molecule type" value="Genomic_DNA"/>
</dbReference>
<dbReference type="AlphaFoldDB" id="A0A381ZBX7"/>
<evidence type="ECO:0000313" key="1">
    <source>
        <dbReference type="EMBL" id="SVA26413.1"/>
    </source>
</evidence>
<evidence type="ECO:0000313" key="2">
    <source>
        <dbReference type="EMBL" id="SVA86808.1"/>
    </source>
</evidence>
<dbReference type="InterPro" id="IPR058240">
    <property type="entry name" value="rSAM_sf"/>
</dbReference>
<gene>
    <name evidence="2" type="ORF">METZ01_LOCUS139662</name>
    <name evidence="1" type="ORF">METZ01_LOCUS79267</name>
</gene>
<sequence length="45" mass="5510">MLYRDLFTVSWLLGRFCNYHCSYCWEHGRSDDKDHRPTELCLKTI</sequence>
<organism evidence="2">
    <name type="scientific">marine metagenome</name>
    <dbReference type="NCBI Taxonomy" id="408172"/>
    <lineage>
        <taxon>unclassified sequences</taxon>
        <taxon>metagenomes</taxon>
        <taxon>ecological metagenomes</taxon>
    </lineage>
</organism>
<dbReference type="EMBL" id="UINC01020742">
    <property type="protein sequence ID" value="SVA86808.1"/>
    <property type="molecule type" value="Genomic_DNA"/>
</dbReference>
<feature type="non-terminal residue" evidence="2">
    <location>
        <position position="45"/>
    </location>
</feature>
<name>A0A381ZBX7_9ZZZZ</name>
<reference evidence="2" key="1">
    <citation type="submission" date="2018-05" db="EMBL/GenBank/DDBJ databases">
        <authorList>
            <person name="Lanie J.A."/>
            <person name="Ng W.-L."/>
            <person name="Kazmierczak K.M."/>
            <person name="Andrzejewski T.M."/>
            <person name="Davidsen T.M."/>
            <person name="Wayne K.J."/>
            <person name="Tettelin H."/>
            <person name="Glass J.I."/>
            <person name="Rusch D."/>
            <person name="Podicherti R."/>
            <person name="Tsui H.-C.T."/>
            <person name="Winkler M.E."/>
        </authorList>
    </citation>
    <scope>NUCLEOTIDE SEQUENCE</scope>
</reference>
<proteinExistence type="predicted"/>
<evidence type="ECO:0008006" key="3">
    <source>
        <dbReference type="Google" id="ProtNLM"/>
    </source>
</evidence>
<protein>
    <recommendedName>
        <fullName evidence="3">Radical SAM core domain-containing protein</fullName>
    </recommendedName>
</protein>
<accession>A0A381ZBX7</accession>